<dbReference type="Proteomes" id="UP001232755">
    <property type="component" value="Unassembled WGS sequence"/>
</dbReference>
<dbReference type="InterPro" id="IPR011033">
    <property type="entry name" value="PRC_barrel-like_sf"/>
</dbReference>
<gene>
    <name evidence="2" type="ORF">QF034_007879</name>
</gene>
<reference evidence="2 3" key="1">
    <citation type="submission" date="2023-07" db="EMBL/GenBank/DDBJ databases">
        <title>Comparative genomics of wheat-associated soil bacteria to identify genetic determinants of phenazine resistance.</title>
        <authorList>
            <person name="Mouncey N."/>
        </authorList>
    </citation>
    <scope>NUCLEOTIDE SEQUENCE [LARGE SCALE GENOMIC DNA]</scope>
    <source>
        <strain evidence="2 3">B3I12</strain>
    </source>
</reference>
<dbReference type="Pfam" id="PF05239">
    <property type="entry name" value="PRC"/>
    <property type="match status" value="2"/>
</dbReference>
<name>A0ABU0R1W7_9ACTN</name>
<accession>A0ABU0R1W7</accession>
<dbReference type="EMBL" id="JAUSYP010000001">
    <property type="protein sequence ID" value="MDQ0753648.1"/>
    <property type="molecule type" value="Genomic_DNA"/>
</dbReference>
<proteinExistence type="predicted"/>
<feature type="domain" description="PRC-barrel" evidence="1">
    <location>
        <begin position="5"/>
        <end position="76"/>
    </location>
</feature>
<feature type="domain" description="PRC-barrel" evidence="1">
    <location>
        <begin position="98"/>
        <end position="165"/>
    </location>
</feature>
<sequence length="197" mass="20368">MNELRAARSLTTLPVVTLGGDAVAQVKDTVFDTAAARVTGFTLSGRGLLSGPPKQSLPWTAVHSLGHDAVMIVDVSDLADTPVAVARRAAQQGRVLHARVLTDEGAEVGTVLDVVVEGGTSGRVVGFRISAGKALAQGSGRRRHRVYVPRGEALAASGRTLVIPADALHYAADDLPAFAARVGAFHDGHEGQEGTPP</sequence>
<dbReference type="RefSeq" id="WP_307179460.1">
    <property type="nucleotide sequence ID" value="NZ_JAUSYP010000001.1"/>
</dbReference>
<protein>
    <submittedName>
        <fullName evidence="2">Uncharacterized protein YrrD</fullName>
    </submittedName>
</protein>
<evidence type="ECO:0000259" key="1">
    <source>
        <dbReference type="Pfam" id="PF05239"/>
    </source>
</evidence>
<evidence type="ECO:0000313" key="3">
    <source>
        <dbReference type="Proteomes" id="UP001232755"/>
    </source>
</evidence>
<organism evidence="2 3">
    <name type="scientific">Streptomyces africanus</name>
    <dbReference type="NCBI Taxonomy" id="231024"/>
    <lineage>
        <taxon>Bacteria</taxon>
        <taxon>Bacillati</taxon>
        <taxon>Actinomycetota</taxon>
        <taxon>Actinomycetes</taxon>
        <taxon>Kitasatosporales</taxon>
        <taxon>Streptomycetaceae</taxon>
        <taxon>Streptomyces</taxon>
    </lineage>
</organism>
<keyword evidence="3" id="KW-1185">Reference proteome</keyword>
<dbReference type="SUPFAM" id="SSF50346">
    <property type="entry name" value="PRC-barrel domain"/>
    <property type="match status" value="1"/>
</dbReference>
<dbReference type="Gene3D" id="2.30.30.240">
    <property type="entry name" value="PRC-barrel domain"/>
    <property type="match status" value="1"/>
</dbReference>
<dbReference type="InterPro" id="IPR027275">
    <property type="entry name" value="PRC-brl_dom"/>
</dbReference>
<comment type="caution">
    <text evidence="2">The sequence shown here is derived from an EMBL/GenBank/DDBJ whole genome shotgun (WGS) entry which is preliminary data.</text>
</comment>
<evidence type="ECO:0000313" key="2">
    <source>
        <dbReference type="EMBL" id="MDQ0753648.1"/>
    </source>
</evidence>